<evidence type="ECO:0000256" key="7">
    <source>
        <dbReference type="ARBA" id="ARBA00023102"/>
    </source>
</evidence>
<feature type="active site" description="Proton donor" evidence="9">
    <location>
        <position position="138"/>
    </location>
</feature>
<dbReference type="InterPro" id="IPR044524">
    <property type="entry name" value="Isoase_HisA-like"/>
</dbReference>
<dbReference type="CDD" id="cd04732">
    <property type="entry name" value="HisA"/>
    <property type="match status" value="1"/>
</dbReference>
<dbReference type="EMBL" id="JAMYZZ010000005">
    <property type="protein sequence ID" value="MCP1257976.1"/>
    <property type="molecule type" value="Genomic_DNA"/>
</dbReference>
<dbReference type="Proteomes" id="UP001523528">
    <property type="component" value="Unassembled WGS sequence"/>
</dbReference>
<dbReference type="EC" id="5.3.1.16" evidence="9 11"/>
<comment type="caution">
    <text evidence="12">The sequence shown here is derived from an EMBL/GenBank/DDBJ whole genome shotgun (WGS) entry which is preliminary data.</text>
</comment>
<keyword evidence="13" id="KW-1185">Reference proteome</keyword>
<accession>A0ABT1EYE9</accession>
<keyword evidence="5 9" id="KW-0963">Cytoplasm</keyword>
<gene>
    <name evidence="9 12" type="primary">hisA</name>
    <name evidence="12" type="ORF">NKW50_05155</name>
</gene>
<evidence type="ECO:0000256" key="6">
    <source>
        <dbReference type="ARBA" id="ARBA00022605"/>
    </source>
</evidence>
<reference evidence="12 13" key="1">
    <citation type="submission" date="2022-06" db="EMBL/GenBank/DDBJ databases">
        <title>Acetobacer genomes from food samples.</title>
        <authorList>
            <person name="Sombolestani A."/>
        </authorList>
    </citation>
    <scope>NUCLEOTIDE SEQUENCE [LARGE SCALE GENOMIC DNA]</scope>
    <source>
        <strain evidence="12 13">R-83285</strain>
    </source>
</reference>
<evidence type="ECO:0000256" key="2">
    <source>
        <dbReference type="ARBA" id="ARBA00004496"/>
    </source>
</evidence>
<comment type="subcellular location">
    <subcellularLocation>
        <location evidence="2 9 11">Cytoplasm</location>
    </subcellularLocation>
</comment>
<evidence type="ECO:0000313" key="13">
    <source>
        <dbReference type="Proteomes" id="UP001523528"/>
    </source>
</evidence>
<dbReference type="InterPro" id="IPR011060">
    <property type="entry name" value="RibuloseP-bd_barrel"/>
</dbReference>
<feature type="active site" description="Proton acceptor" evidence="9">
    <location>
        <position position="17"/>
    </location>
</feature>
<name>A0ABT1EYE9_9PROT</name>
<evidence type="ECO:0000256" key="5">
    <source>
        <dbReference type="ARBA" id="ARBA00022490"/>
    </source>
</evidence>
<evidence type="ECO:0000256" key="11">
    <source>
        <dbReference type="RuleBase" id="RU003658"/>
    </source>
</evidence>
<dbReference type="HAMAP" id="MF_01014">
    <property type="entry name" value="HisA"/>
    <property type="match status" value="1"/>
</dbReference>
<evidence type="ECO:0000256" key="4">
    <source>
        <dbReference type="ARBA" id="ARBA00009667"/>
    </source>
</evidence>
<keyword evidence="6 9" id="KW-0028">Amino-acid biosynthesis</keyword>
<evidence type="ECO:0000313" key="12">
    <source>
        <dbReference type="EMBL" id="MCP1257976.1"/>
    </source>
</evidence>
<dbReference type="Gene3D" id="3.20.20.70">
    <property type="entry name" value="Aldolase class I"/>
    <property type="match status" value="1"/>
</dbReference>
<dbReference type="GO" id="GO:0003949">
    <property type="term" value="F:1-(5-phosphoribosyl)-5-[(5-phosphoribosylamino)methylideneamino]imidazole-4-carboxamide isomerase activity"/>
    <property type="evidence" value="ECO:0007669"/>
    <property type="project" value="UniProtKB-EC"/>
</dbReference>
<comment type="pathway">
    <text evidence="3 9 11">Amino-acid biosynthesis; L-histidine biosynthesis; L-histidine from 5-phospho-alpha-D-ribose 1-diphosphate: step 4/9.</text>
</comment>
<evidence type="ECO:0000256" key="10">
    <source>
        <dbReference type="RuleBase" id="RU003657"/>
    </source>
</evidence>
<dbReference type="InterPro" id="IPR006063">
    <property type="entry name" value="HisA_bact_arch"/>
</dbReference>
<comment type="similarity">
    <text evidence="4 9 10">Belongs to the HisA/HisF family.</text>
</comment>
<dbReference type="InterPro" id="IPR013785">
    <property type="entry name" value="Aldolase_TIM"/>
</dbReference>
<evidence type="ECO:0000256" key="3">
    <source>
        <dbReference type="ARBA" id="ARBA00005133"/>
    </source>
</evidence>
<dbReference type="Pfam" id="PF00977">
    <property type="entry name" value="His_biosynth"/>
    <property type="match status" value="1"/>
</dbReference>
<organism evidence="12 13">
    <name type="scientific">Acetobacter lambici</name>
    <dbReference type="NCBI Taxonomy" id="1332824"/>
    <lineage>
        <taxon>Bacteria</taxon>
        <taxon>Pseudomonadati</taxon>
        <taxon>Pseudomonadota</taxon>
        <taxon>Alphaproteobacteria</taxon>
        <taxon>Acetobacterales</taxon>
        <taxon>Acetobacteraceae</taxon>
        <taxon>Acetobacter</taxon>
    </lineage>
</organism>
<protein>
    <recommendedName>
        <fullName evidence="9 11">1-(5-phosphoribosyl)-5-[(5-phosphoribosylamino)methylideneamino] imidazole-4-carboxamide isomerase</fullName>
        <ecNumber evidence="9 11">5.3.1.16</ecNumber>
    </recommendedName>
    <alternativeName>
        <fullName evidence="9">Phosphoribosylformimino-5-aminoimidazole carboxamide ribotide isomerase</fullName>
    </alternativeName>
</protein>
<dbReference type="InterPro" id="IPR006062">
    <property type="entry name" value="His_biosynth"/>
</dbReference>
<evidence type="ECO:0000256" key="8">
    <source>
        <dbReference type="ARBA" id="ARBA00023235"/>
    </source>
</evidence>
<dbReference type="PANTHER" id="PTHR43090">
    <property type="entry name" value="1-(5-PHOSPHORIBOSYL)-5-[(5-PHOSPHORIBOSYLAMINO)METHYLIDENEAMINO] IMIDAZOLE-4-CARBOXAMIDE ISOMERASE"/>
    <property type="match status" value="1"/>
</dbReference>
<proteinExistence type="inferred from homology"/>
<dbReference type="InterPro" id="IPR023016">
    <property type="entry name" value="HisA/PriA"/>
</dbReference>
<evidence type="ECO:0000256" key="1">
    <source>
        <dbReference type="ARBA" id="ARBA00000901"/>
    </source>
</evidence>
<sequence length="253" mass="26163">MTTPTPPRPLTLYPAIDLKNGACVRLRRGEMDDATVYSDNPGAQATAWQAAGFEWLHVVDLNGAFAGASANTDAVRSILAAAHVPVQLGGGLRDMAAIAAWLEAGITRVILGSVAVKNPALVREACKAFPGRIVAGIDARSGLVATEGWAEVSDMQATDLALRMQDAGVSAIIFTEISRDGMLEGLDIEQTVALANTVSIPVIASGGVGGIDHLAALRTAANTTPGIEGVIVGRALYDGRIDPKQALRVLSGC</sequence>
<evidence type="ECO:0000256" key="9">
    <source>
        <dbReference type="HAMAP-Rule" id="MF_01014"/>
    </source>
</evidence>
<comment type="catalytic activity">
    <reaction evidence="1 9 11">
        <text>1-(5-phospho-beta-D-ribosyl)-5-[(5-phospho-beta-D-ribosylamino)methylideneamino]imidazole-4-carboxamide = 5-[(5-phospho-1-deoxy-D-ribulos-1-ylimino)methylamino]-1-(5-phospho-beta-D-ribosyl)imidazole-4-carboxamide</text>
        <dbReference type="Rhea" id="RHEA:15469"/>
        <dbReference type="ChEBI" id="CHEBI:58435"/>
        <dbReference type="ChEBI" id="CHEBI:58525"/>
        <dbReference type="EC" id="5.3.1.16"/>
    </reaction>
</comment>
<dbReference type="SUPFAM" id="SSF51366">
    <property type="entry name" value="Ribulose-phoshate binding barrel"/>
    <property type="match status" value="1"/>
</dbReference>
<keyword evidence="8 9" id="KW-0413">Isomerase</keyword>
<keyword evidence="7 9" id="KW-0368">Histidine biosynthesis</keyword>
<dbReference type="NCBIfam" id="TIGR00007">
    <property type="entry name" value="1-(5-phosphoribosyl)-5-[(5-phosphoribosylamino)methylideneamino]imidazole-4-carboxamide isomerase"/>
    <property type="match status" value="1"/>
</dbReference>
<dbReference type="PANTHER" id="PTHR43090:SF2">
    <property type="entry name" value="1-(5-PHOSPHORIBOSYL)-5-[(5-PHOSPHORIBOSYLAMINO)METHYLIDENEAMINO] IMIDAZOLE-4-CARBOXAMIDE ISOMERASE"/>
    <property type="match status" value="1"/>
</dbReference>